<dbReference type="Pfam" id="PF00593">
    <property type="entry name" value="TonB_dep_Rec_b-barrel"/>
    <property type="match status" value="1"/>
</dbReference>
<evidence type="ECO:0000313" key="14">
    <source>
        <dbReference type="Proteomes" id="UP000308181"/>
    </source>
</evidence>
<evidence type="ECO:0000256" key="5">
    <source>
        <dbReference type="ARBA" id="ARBA00023077"/>
    </source>
</evidence>
<dbReference type="NCBIfam" id="TIGR04057">
    <property type="entry name" value="SusC_RagA_signa"/>
    <property type="match status" value="1"/>
</dbReference>
<evidence type="ECO:0000259" key="12">
    <source>
        <dbReference type="Pfam" id="PF07715"/>
    </source>
</evidence>
<dbReference type="InterPro" id="IPR037066">
    <property type="entry name" value="Plug_dom_sf"/>
</dbReference>
<evidence type="ECO:0000259" key="11">
    <source>
        <dbReference type="Pfam" id="PF00593"/>
    </source>
</evidence>
<feature type="domain" description="TonB-dependent receptor plug" evidence="12">
    <location>
        <begin position="113"/>
        <end position="222"/>
    </location>
</feature>
<dbReference type="Gene3D" id="2.40.170.20">
    <property type="entry name" value="TonB-dependent receptor, beta-barrel domain"/>
    <property type="match status" value="1"/>
</dbReference>
<feature type="signal peptide" evidence="10">
    <location>
        <begin position="1"/>
        <end position="19"/>
    </location>
</feature>
<keyword evidence="14" id="KW-1185">Reference proteome</keyword>
<evidence type="ECO:0000256" key="7">
    <source>
        <dbReference type="ARBA" id="ARBA00023237"/>
    </source>
</evidence>
<protein>
    <submittedName>
        <fullName evidence="13">TonB-dependent receptor</fullName>
    </submittedName>
</protein>
<dbReference type="InterPro" id="IPR036942">
    <property type="entry name" value="Beta-barrel_TonB_sf"/>
</dbReference>
<keyword evidence="5 9" id="KW-0798">TonB box</keyword>
<sequence length="1024" mass="112162">MKFSTFLLLLLVACKLSVAQQSVITGKVISDDDKLPLPGVGVKVYKSDLSTTTNLDGTFKISAKPTDILIFSFLGFETKNITVGNQKTINVSLIVSNTLLEEVAIVGYGSQKKVNLTGSVQTLRLDSAVNTPVTNTAQLMYGKFSGVQLTQGNGLAGQDGSDITIRGLGTFGNASPLVVIDGMQFDGLNEFNRLAPSDIETITVLKDASAGAIYGARGANGVIVITTKQGNGDSFKIEYNNYVGTQTPTVVPRFLDALNYANLTNEKYKNLADGRAFNPRYTDPQIQLILTETSPFTFANTNWAEASLQKAVTQNHFVALSGGKGETRYRISLSYLTQDAIVKGNYNVDRYNFRANLNSQPKKWLAIGNNLTSNYQKIDAPTGGLGSVNDIISSFSRNAPTIPLYNATGGAGFSDGAIGNANASYPVEFNFVRTGVTGEYRSNDFQFSNRSFFRANILKTLSFESAITLSADFINRSDFRPVNVDQDDLVVTTAVNRLENNSIFNYRILNENLLRYNTKYKKNNFNFLLGYSTVYAKNDGFSASQSKFPSNAIQEFEGGASLPPTVEGNGASENAIQSVFGRMNYNFNEKYLFEVNVRRDGSSKFNPSNRYGVFPSVSAGWRISQEKFMSKILEGNFLTNLKLRGSWGRTGNNGIGNYIFSQTYNAGLDYVLGNSIVSGVALTSLANPTIKWETTEQYDIGLDASFFKNKLSLEADYFNRNSYDILYTNFPIPLTLGVNSLAAQNSASMVNKGLELNLNYTHKSKRSVSYNVGLNVTKNAKNRVTDLGNGVQTINNTNIIRAGDPFNSYYGLRMIGIFQDAAEVAASPVQYGNSRTAAGDIKYADVSGPNGVPDGVIDDNDRTVIGNPYPIWLYGLNSSLNYKGFSLSVAVQGVANVDRLLKLGGAEPLVSDRDNALDYWRGRWTPESPSTTLPRLGGVNNDNTSTFYIQDASYLRLRNVELGYDLPKKLTTKMKISGLRFFVSGQNLLTFTEMENYDPERAANSNARLVPLYKSFTGGLNFTL</sequence>
<evidence type="ECO:0000256" key="6">
    <source>
        <dbReference type="ARBA" id="ARBA00023136"/>
    </source>
</evidence>
<dbReference type="NCBIfam" id="TIGR04056">
    <property type="entry name" value="OMP_RagA_SusC"/>
    <property type="match status" value="1"/>
</dbReference>
<accession>A0A4U1C0H6</accession>
<feature type="chain" id="PRO_5020650038" evidence="10">
    <location>
        <begin position="20"/>
        <end position="1024"/>
    </location>
</feature>
<comment type="similarity">
    <text evidence="8 9">Belongs to the TonB-dependent receptor family.</text>
</comment>
<dbReference type="GO" id="GO:0009279">
    <property type="term" value="C:cell outer membrane"/>
    <property type="evidence" value="ECO:0007669"/>
    <property type="project" value="UniProtKB-SubCell"/>
</dbReference>
<dbReference type="SUPFAM" id="SSF56935">
    <property type="entry name" value="Porins"/>
    <property type="match status" value="1"/>
</dbReference>
<keyword evidence="7 8" id="KW-0998">Cell outer membrane</keyword>
<keyword evidence="3 8" id="KW-1134">Transmembrane beta strand</keyword>
<dbReference type="Pfam" id="PF13715">
    <property type="entry name" value="CarbopepD_reg_2"/>
    <property type="match status" value="1"/>
</dbReference>
<dbReference type="InterPro" id="IPR012910">
    <property type="entry name" value="Plug_dom"/>
</dbReference>
<evidence type="ECO:0000256" key="9">
    <source>
        <dbReference type="RuleBase" id="RU003357"/>
    </source>
</evidence>
<dbReference type="Proteomes" id="UP000308181">
    <property type="component" value="Unassembled WGS sequence"/>
</dbReference>
<keyword evidence="13" id="KW-0675">Receptor</keyword>
<dbReference type="InterPro" id="IPR008969">
    <property type="entry name" value="CarboxyPept-like_regulatory"/>
</dbReference>
<dbReference type="InterPro" id="IPR023996">
    <property type="entry name" value="TonB-dep_OMP_SusC/RagA"/>
</dbReference>
<evidence type="ECO:0000256" key="10">
    <source>
        <dbReference type="SAM" id="SignalP"/>
    </source>
</evidence>
<keyword evidence="4 8" id="KW-0812">Transmembrane</keyword>
<evidence type="ECO:0000256" key="3">
    <source>
        <dbReference type="ARBA" id="ARBA00022452"/>
    </source>
</evidence>
<reference evidence="13 14" key="1">
    <citation type="submission" date="2019-04" db="EMBL/GenBank/DDBJ databases">
        <title>Pedobacter sp. AR-3-17 sp. nov., isolated from Arctic soil.</title>
        <authorList>
            <person name="Dahal R.H."/>
            <person name="Kim D.-U."/>
        </authorList>
    </citation>
    <scope>NUCLEOTIDE SEQUENCE [LARGE SCALE GENOMIC DNA]</scope>
    <source>
        <strain evidence="13 14">AR-3-17</strain>
    </source>
</reference>
<dbReference type="RefSeq" id="WP_136825879.1">
    <property type="nucleotide sequence ID" value="NZ_SWBP01000002.1"/>
</dbReference>
<dbReference type="PROSITE" id="PS52016">
    <property type="entry name" value="TONB_DEPENDENT_REC_3"/>
    <property type="match status" value="1"/>
</dbReference>
<gene>
    <name evidence="13" type="ORF">FA046_08130</name>
</gene>
<name>A0A4U1C0H6_9SPHI</name>
<keyword evidence="6 8" id="KW-0472">Membrane</keyword>
<evidence type="ECO:0000256" key="1">
    <source>
        <dbReference type="ARBA" id="ARBA00004571"/>
    </source>
</evidence>
<evidence type="ECO:0000313" key="13">
    <source>
        <dbReference type="EMBL" id="TKB99068.1"/>
    </source>
</evidence>
<dbReference type="OrthoDB" id="600887at2"/>
<dbReference type="SUPFAM" id="SSF49464">
    <property type="entry name" value="Carboxypeptidase regulatory domain-like"/>
    <property type="match status" value="1"/>
</dbReference>
<dbReference type="Gene3D" id="2.60.40.1120">
    <property type="entry name" value="Carboxypeptidase-like, regulatory domain"/>
    <property type="match status" value="1"/>
</dbReference>
<dbReference type="InterPro" id="IPR023997">
    <property type="entry name" value="TonB-dep_OMP_SusC/RagA_CS"/>
</dbReference>
<dbReference type="AlphaFoldDB" id="A0A4U1C0H6"/>
<evidence type="ECO:0000256" key="2">
    <source>
        <dbReference type="ARBA" id="ARBA00022448"/>
    </source>
</evidence>
<organism evidence="13 14">
    <name type="scientific">Pedobacter cryophilus</name>
    <dbReference type="NCBI Taxonomy" id="2571271"/>
    <lineage>
        <taxon>Bacteria</taxon>
        <taxon>Pseudomonadati</taxon>
        <taxon>Bacteroidota</taxon>
        <taxon>Sphingobacteriia</taxon>
        <taxon>Sphingobacteriales</taxon>
        <taxon>Sphingobacteriaceae</taxon>
        <taxon>Pedobacter</taxon>
    </lineage>
</organism>
<evidence type="ECO:0000256" key="4">
    <source>
        <dbReference type="ARBA" id="ARBA00022692"/>
    </source>
</evidence>
<comment type="subcellular location">
    <subcellularLocation>
        <location evidence="1 8">Cell outer membrane</location>
        <topology evidence="1 8">Multi-pass membrane protein</topology>
    </subcellularLocation>
</comment>
<dbReference type="Pfam" id="PF07715">
    <property type="entry name" value="Plug"/>
    <property type="match status" value="1"/>
</dbReference>
<dbReference type="InterPro" id="IPR000531">
    <property type="entry name" value="Beta-barrel_TonB"/>
</dbReference>
<comment type="caution">
    <text evidence="13">The sequence shown here is derived from an EMBL/GenBank/DDBJ whole genome shotgun (WGS) entry which is preliminary data.</text>
</comment>
<feature type="domain" description="TonB-dependent receptor-like beta-barrel" evidence="11">
    <location>
        <begin position="420"/>
        <end position="988"/>
    </location>
</feature>
<keyword evidence="2 8" id="KW-0813">Transport</keyword>
<evidence type="ECO:0000256" key="8">
    <source>
        <dbReference type="PROSITE-ProRule" id="PRU01360"/>
    </source>
</evidence>
<dbReference type="Gene3D" id="2.170.130.10">
    <property type="entry name" value="TonB-dependent receptor, plug domain"/>
    <property type="match status" value="1"/>
</dbReference>
<dbReference type="EMBL" id="SWBP01000002">
    <property type="protein sequence ID" value="TKB99068.1"/>
    <property type="molecule type" value="Genomic_DNA"/>
</dbReference>
<keyword evidence="10" id="KW-0732">Signal</keyword>
<dbReference type="InterPro" id="IPR039426">
    <property type="entry name" value="TonB-dep_rcpt-like"/>
</dbReference>
<proteinExistence type="inferred from homology"/>